<reference evidence="6 7" key="1">
    <citation type="submission" date="2013-03" db="EMBL/GenBank/DDBJ databases">
        <authorList>
            <person name="Linke B."/>
        </authorList>
    </citation>
    <scope>NUCLEOTIDE SEQUENCE [LARGE SCALE GENOMIC DNA]</scope>
    <source>
        <strain evidence="6 7">B13</strain>
    </source>
</reference>
<feature type="domain" description="2Fe-2S ferredoxin-type" evidence="4">
    <location>
        <begin position="5"/>
        <end position="84"/>
    </location>
</feature>
<dbReference type="HOGENOM" id="CLU_089211_0_0_6"/>
<evidence type="ECO:0000256" key="1">
    <source>
        <dbReference type="ARBA" id="ARBA00022723"/>
    </source>
</evidence>
<keyword evidence="3" id="KW-0411">Iron-sulfur</keyword>
<dbReference type="AlphaFoldDB" id="A0A024HP35"/>
<dbReference type="SUPFAM" id="SSF46548">
    <property type="entry name" value="alpha-helical ferredoxin"/>
    <property type="match status" value="1"/>
</dbReference>
<proteinExistence type="predicted"/>
<dbReference type="GO" id="GO:0046872">
    <property type="term" value="F:metal ion binding"/>
    <property type="evidence" value="ECO:0007669"/>
    <property type="project" value="UniProtKB-KW"/>
</dbReference>
<evidence type="ECO:0000256" key="2">
    <source>
        <dbReference type="ARBA" id="ARBA00023004"/>
    </source>
</evidence>
<dbReference type="PROSITE" id="PS00198">
    <property type="entry name" value="4FE4S_FER_1"/>
    <property type="match status" value="1"/>
</dbReference>
<keyword evidence="1" id="KW-0479">Metal-binding</keyword>
<gene>
    <name evidence="6" type="ORF">PKB_5515</name>
</gene>
<dbReference type="GO" id="GO:0051536">
    <property type="term" value="F:iron-sulfur cluster binding"/>
    <property type="evidence" value="ECO:0007669"/>
    <property type="project" value="UniProtKB-KW"/>
</dbReference>
<protein>
    <submittedName>
        <fullName evidence="6">Ferredoxin</fullName>
    </submittedName>
</protein>
<sequence length="215" mass="23360">MNQEAALTVSIDGETISTSQGRSILQALLDGGRALTDGVGCMGQGVCGSCRVLLRRAGSAEVTTALACETQVEDGMQVSFLDHQPSARHHPYSPADWQETWSIQERLHATFPEASHCRHCGGCDRARPQHPGRLEVQKGVNLAAAGDLSAAWVFDECIMCNLCTIACPEHISPNHLGLYVRRLSAAVAFRPSDLTQRLWQIDKGEQRVDPDAEVN</sequence>
<dbReference type="Gene3D" id="3.10.20.30">
    <property type="match status" value="1"/>
</dbReference>
<dbReference type="OrthoDB" id="9808559at2"/>
<dbReference type="EMBL" id="HG322950">
    <property type="protein sequence ID" value="CDF86825.1"/>
    <property type="molecule type" value="Genomic_DNA"/>
</dbReference>
<dbReference type="PROSITE" id="PS51085">
    <property type="entry name" value="2FE2S_FER_2"/>
    <property type="match status" value="1"/>
</dbReference>
<evidence type="ECO:0000259" key="5">
    <source>
        <dbReference type="PROSITE" id="PS51379"/>
    </source>
</evidence>
<dbReference type="InterPro" id="IPR036010">
    <property type="entry name" value="2Fe-2S_ferredoxin-like_sf"/>
</dbReference>
<evidence type="ECO:0000259" key="4">
    <source>
        <dbReference type="PROSITE" id="PS51085"/>
    </source>
</evidence>
<dbReference type="InterPro" id="IPR012675">
    <property type="entry name" value="Beta-grasp_dom_sf"/>
</dbReference>
<keyword evidence="7" id="KW-1185">Reference proteome</keyword>
<dbReference type="PATRIC" id="fig|1301098.3.peg.5493"/>
<evidence type="ECO:0000256" key="3">
    <source>
        <dbReference type="ARBA" id="ARBA00023014"/>
    </source>
</evidence>
<dbReference type="eggNOG" id="COG1152">
    <property type="taxonomic scope" value="Bacteria"/>
</dbReference>
<feature type="domain" description="4Fe-4S ferredoxin-type" evidence="5">
    <location>
        <begin position="148"/>
        <end position="176"/>
    </location>
</feature>
<dbReference type="RefSeq" id="WP_043256220.1">
    <property type="nucleotide sequence ID" value="NZ_HG322950.1"/>
</dbReference>
<dbReference type="InterPro" id="IPR017900">
    <property type="entry name" value="4Fe4S_Fe_S_CS"/>
</dbReference>
<dbReference type="PROSITE" id="PS51379">
    <property type="entry name" value="4FE4S_FER_2"/>
    <property type="match status" value="1"/>
</dbReference>
<dbReference type="KEGG" id="pkc:PKB_5515"/>
<dbReference type="InterPro" id="IPR017896">
    <property type="entry name" value="4Fe4S_Fe-S-bd"/>
</dbReference>
<name>A0A024HP35_PSEKB</name>
<organism evidence="6 7">
    <name type="scientific">Pseudomonas knackmussii (strain DSM 6978 / CCUG 54928 / LMG 23759 / B13)</name>
    <dbReference type="NCBI Taxonomy" id="1301098"/>
    <lineage>
        <taxon>Bacteria</taxon>
        <taxon>Pseudomonadati</taxon>
        <taxon>Pseudomonadota</taxon>
        <taxon>Gammaproteobacteria</taxon>
        <taxon>Pseudomonadales</taxon>
        <taxon>Pseudomonadaceae</taxon>
        <taxon>Pseudomonas</taxon>
    </lineage>
</organism>
<dbReference type="InterPro" id="IPR001041">
    <property type="entry name" value="2Fe-2S_ferredoxin-type"/>
</dbReference>
<evidence type="ECO:0000313" key="7">
    <source>
        <dbReference type="Proteomes" id="UP000025241"/>
    </source>
</evidence>
<dbReference type="CDD" id="cd00207">
    <property type="entry name" value="fer2"/>
    <property type="match status" value="1"/>
</dbReference>
<keyword evidence="2" id="KW-0408">Iron</keyword>
<dbReference type="SUPFAM" id="SSF54292">
    <property type="entry name" value="2Fe-2S ferredoxin-like"/>
    <property type="match status" value="1"/>
</dbReference>
<dbReference type="STRING" id="1301098.PKB_5515"/>
<accession>A0A024HP35</accession>
<dbReference type="Proteomes" id="UP000025241">
    <property type="component" value="Chromosome I"/>
</dbReference>
<evidence type="ECO:0000313" key="6">
    <source>
        <dbReference type="EMBL" id="CDF86825.1"/>
    </source>
</evidence>
<dbReference type="Pfam" id="PF13510">
    <property type="entry name" value="Fer2_4"/>
    <property type="match status" value="1"/>
</dbReference>
<reference evidence="6 7" key="2">
    <citation type="submission" date="2014-05" db="EMBL/GenBank/DDBJ databases">
        <title>Genome sequence of the 3-chlorobenzoate degrading bacterium Pseudomonas knackmussii B13 shows multiple evidence for horizontal gene transfer.</title>
        <authorList>
            <person name="Miyazaki R."/>
            <person name="Bertelli C."/>
            <person name="Falquet L."/>
            <person name="Robinson-Rechavi M."/>
            <person name="Gharib W."/>
            <person name="Roy S."/>
            <person name="Van der Meer J.R."/>
        </authorList>
    </citation>
    <scope>NUCLEOTIDE SEQUENCE [LARGE SCALE GENOMIC DNA]</scope>
    <source>
        <strain evidence="6 7">B13</strain>
    </source>
</reference>